<keyword evidence="2" id="KW-0808">Transferase</keyword>
<gene>
    <name evidence="5" type="ORF">UC3_02261</name>
</gene>
<evidence type="ECO:0000256" key="1">
    <source>
        <dbReference type="ARBA" id="ARBA00012524"/>
    </source>
</evidence>
<dbReference type="EC" id="2.7.7.61" evidence="1"/>
<dbReference type="InterPro" id="IPR005551">
    <property type="entry name" value="CitX"/>
</dbReference>
<dbReference type="Pfam" id="PF03802">
    <property type="entry name" value="CitX"/>
    <property type="match status" value="1"/>
</dbReference>
<dbReference type="NCBIfam" id="NF002383">
    <property type="entry name" value="PRK01392.1"/>
    <property type="match status" value="1"/>
</dbReference>
<sequence length="183" mass="20850">MSNSLFDGPAISLTEALDARENRVSMQKELLAADPRYTLLSATMNIPGSVKTSEALEVIFKCVTDEVEANVSEVTPLVNVYRNEKTGYEYFLLLPLQKEVLKQRMVEIEESHRYGRLVDLDVLWIEEGELKSMSREVLGYPRRTCFVCEKQAKVCGRSRAHSIEEMQKKISTLVEKGRMQAND</sequence>
<reference evidence="5 6" key="1">
    <citation type="submission" date="2013-02" db="EMBL/GenBank/DDBJ databases">
        <title>The Genome Sequence of Enterococcus phoeniculicola BAA-412.</title>
        <authorList>
            <consortium name="The Broad Institute Genome Sequencing Platform"/>
            <consortium name="The Broad Institute Genome Sequencing Center for Infectious Disease"/>
            <person name="Earl A.M."/>
            <person name="Gilmore M.S."/>
            <person name="Lebreton F."/>
            <person name="Walker B."/>
            <person name="Young S.K."/>
            <person name="Zeng Q."/>
            <person name="Gargeya S."/>
            <person name="Fitzgerald M."/>
            <person name="Haas B."/>
            <person name="Abouelleil A."/>
            <person name="Alvarado L."/>
            <person name="Arachchi H.M."/>
            <person name="Berlin A.M."/>
            <person name="Chapman S.B."/>
            <person name="Dewar J."/>
            <person name="Goldberg J."/>
            <person name="Griggs A."/>
            <person name="Gujja S."/>
            <person name="Hansen M."/>
            <person name="Howarth C."/>
            <person name="Imamovic A."/>
            <person name="Larimer J."/>
            <person name="McCowan C."/>
            <person name="Murphy C."/>
            <person name="Neiman D."/>
            <person name="Pearson M."/>
            <person name="Priest M."/>
            <person name="Roberts A."/>
            <person name="Saif S."/>
            <person name="Shea T."/>
            <person name="Sisk P."/>
            <person name="Sykes S."/>
            <person name="Wortman J."/>
            <person name="Nusbaum C."/>
            <person name="Birren B."/>
        </authorList>
    </citation>
    <scope>NUCLEOTIDE SEQUENCE [LARGE SCALE GENOMIC DNA]</scope>
    <source>
        <strain evidence="5 6">ATCC BAA-412</strain>
    </source>
</reference>
<dbReference type="GO" id="GO:0051191">
    <property type="term" value="P:prosthetic group biosynthetic process"/>
    <property type="evidence" value="ECO:0007669"/>
    <property type="project" value="InterPro"/>
</dbReference>
<comment type="catalytic activity">
    <reaction evidence="4">
        <text>apo-[citrate lyase ACP] + 2'-(5''-triphospho-alpha-D-ribosyl)-3'-dephospho-CoA = holo-[citrate lyase ACP] + diphosphate</text>
        <dbReference type="Rhea" id="RHEA:16333"/>
        <dbReference type="Rhea" id="RHEA-COMP:10157"/>
        <dbReference type="Rhea" id="RHEA-COMP:10158"/>
        <dbReference type="ChEBI" id="CHEBI:29999"/>
        <dbReference type="ChEBI" id="CHEBI:33019"/>
        <dbReference type="ChEBI" id="CHEBI:61378"/>
        <dbReference type="ChEBI" id="CHEBI:82683"/>
        <dbReference type="EC" id="2.7.7.61"/>
    </reaction>
</comment>
<evidence type="ECO:0000256" key="2">
    <source>
        <dbReference type="ARBA" id="ARBA00022679"/>
    </source>
</evidence>
<protein>
    <recommendedName>
        <fullName evidence="1">citrate lyase holo-[acyl-carrier protein] synthase</fullName>
        <ecNumber evidence="1">2.7.7.61</ecNumber>
    </recommendedName>
</protein>
<dbReference type="GO" id="GO:0050519">
    <property type="term" value="F:holo-citrate lyase synthase activity"/>
    <property type="evidence" value="ECO:0007669"/>
    <property type="project" value="UniProtKB-EC"/>
</dbReference>
<evidence type="ECO:0000256" key="3">
    <source>
        <dbReference type="ARBA" id="ARBA00022695"/>
    </source>
</evidence>
<dbReference type="OrthoDB" id="3196716at2"/>
<dbReference type="RefSeq" id="WP_010768905.1">
    <property type="nucleotide sequence ID" value="NZ_ASWE01000001.1"/>
</dbReference>
<dbReference type="STRING" id="154621.RV11_GL002652"/>
<dbReference type="Proteomes" id="UP000013785">
    <property type="component" value="Unassembled WGS sequence"/>
</dbReference>
<accession>R3TLM4</accession>
<name>R3TLM4_9ENTE</name>
<comment type="caution">
    <text evidence="5">The sequence shown here is derived from an EMBL/GenBank/DDBJ whole genome shotgun (WGS) entry which is preliminary data.</text>
</comment>
<keyword evidence="6" id="KW-1185">Reference proteome</keyword>
<keyword evidence="3" id="KW-0548">Nucleotidyltransferase</keyword>
<dbReference type="EMBL" id="AJAT01000017">
    <property type="protein sequence ID" value="EOL41913.1"/>
    <property type="molecule type" value="Genomic_DNA"/>
</dbReference>
<evidence type="ECO:0000256" key="4">
    <source>
        <dbReference type="ARBA" id="ARBA00048574"/>
    </source>
</evidence>
<dbReference type="NCBIfam" id="TIGR03124">
    <property type="entry name" value="citrate_citX"/>
    <property type="match status" value="1"/>
</dbReference>
<proteinExistence type="predicted"/>
<evidence type="ECO:0000313" key="6">
    <source>
        <dbReference type="Proteomes" id="UP000013785"/>
    </source>
</evidence>
<dbReference type="eggNOG" id="COG3697">
    <property type="taxonomic scope" value="Bacteria"/>
</dbReference>
<dbReference type="AlphaFoldDB" id="R3TLM4"/>
<dbReference type="HOGENOM" id="CLU_104529_1_0_9"/>
<evidence type="ECO:0000313" key="5">
    <source>
        <dbReference type="EMBL" id="EOL41913.1"/>
    </source>
</evidence>
<dbReference type="PATRIC" id="fig|1158610.3.peg.2237"/>
<organism evidence="5 6">
    <name type="scientific">Enterococcus phoeniculicola ATCC BAA-412</name>
    <dbReference type="NCBI Taxonomy" id="1158610"/>
    <lineage>
        <taxon>Bacteria</taxon>
        <taxon>Bacillati</taxon>
        <taxon>Bacillota</taxon>
        <taxon>Bacilli</taxon>
        <taxon>Lactobacillales</taxon>
        <taxon>Enterococcaceae</taxon>
        <taxon>Enterococcus</taxon>
    </lineage>
</organism>